<dbReference type="SUPFAM" id="SSF51206">
    <property type="entry name" value="cAMP-binding domain-like"/>
    <property type="match status" value="1"/>
</dbReference>
<gene>
    <name evidence="6" type="ORF">SAMN04489746_1231</name>
</gene>
<dbReference type="GO" id="GO:0003700">
    <property type="term" value="F:DNA-binding transcription factor activity"/>
    <property type="evidence" value="ECO:0007669"/>
    <property type="project" value="TreeGrafter"/>
</dbReference>
<dbReference type="AlphaFoldDB" id="A0AB38A7I7"/>
<protein>
    <submittedName>
        <fullName evidence="6">CRP/FNR family transcriptional regulator, anaerobic regulatory protein</fullName>
    </submittedName>
</protein>
<dbReference type="GO" id="GO:0003677">
    <property type="term" value="F:DNA binding"/>
    <property type="evidence" value="ECO:0007669"/>
    <property type="project" value="UniProtKB-KW"/>
</dbReference>
<keyword evidence="3" id="KW-0804">Transcription</keyword>
<organism evidence="6 7">
    <name type="scientific">Atopobium minutum</name>
    <dbReference type="NCBI Taxonomy" id="1381"/>
    <lineage>
        <taxon>Bacteria</taxon>
        <taxon>Bacillati</taxon>
        <taxon>Actinomycetota</taxon>
        <taxon>Coriobacteriia</taxon>
        <taxon>Coriobacteriales</taxon>
        <taxon>Atopobiaceae</taxon>
        <taxon>Atopobium</taxon>
    </lineage>
</organism>
<evidence type="ECO:0000256" key="2">
    <source>
        <dbReference type="ARBA" id="ARBA00023125"/>
    </source>
</evidence>
<dbReference type="Gene3D" id="1.10.10.10">
    <property type="entry name" value="Winged helix-like DNA-binding domain superfamily/Winged helix DNA-binding domain"/>
    <property type="match status" value="1"/>
</dbReference>
<keyword evidence="1" id="KW-0805">Transcription regulation</keyword>
<dbReference type="SMART" id="SM00100">
    <property type="entry name" value="cNMP"/>
    <property type="match status" value="1"/>
</dbReference>
<dbReference type="InterPro" id="IPR012318">
    <property type="entry name" value="HTH_CRP"/>
</dbReference>
<dbReference type="InterPro" id="IPR036390">
    <property type="entry name" value="WH_DNA-bd_sf"/>
</dbReference>
<dbReference type="PANTHER" id="PTHR24567">
    <property type="entry name" value="CRP FAMILY TRANSCRIPTIONAL REGULATORY PROTEIN"/>
    <property type="match status" value="1"/>
</dbReference>
<dbReference type="CDD" id="cd00038">
    <property type="entry name" value="CAP_ED"/>
    <property type="match status" value="1"/>
</dbReference>
<dbReference type="Pfam" id="PF13545">
    <property type="entry name" value="HTH_Crp_2"/>
    <property type="match status" value="1"/>
</dbReference>
<dbReference type="InterPro" id="IPR000595">
    <property type="entry name" value="cNMP-bd_dom"/>
</dbReference>
<dbReference type="EMBL" id="FNSH01000001">
    <property type="protein sequence ID" value="SEB88884.1"/>
    <property type="molecule type" value="Genomic_DNA"/>
</dbReference>
<proteinExistence type="predicted"/>
<dbReference type="SUPFAM" id="SSF46785">
    <property type="entry name" value="Winged helix' DNA-binding domain"/>
    <property type="match status" value="1"/>
</dbReference>
<dbReference type="InterPro" id="IPR050397">
    <property type="entry name" value="Env_Response_Regulators"/>
</dbReference>
<sequence>MTDKDKVYQLLFAQATTGTLARGQNLFRAGDPCDALWLVDSGRLRLVFVLPDGRECVRDVVSAGESIGMALLVDKAAYPYTAQALDEVQYRRVSWQQVLDLMEHTPSVALAILQVMSVKLRQANEQNAMLAQKNPLVRLAAFLLERSARLQSGAIELTVDDLGAACGMRRETASRKVGELRDLGLVERVGQSGIRIVDKAGLQRLAGRVEG</sequence>
<comment type="caution">
    <text evidence="6">The sequence shown here is derived from an EMBL/GenBank/DDBJ whole genome shotgun (WGS) entry which is preliminary data.</text>
</comment>
<evidence type="ECO:0000256" key="1">
    <source>
        <dbReference type="ARBA" id="ARBA00023015"/>
    </source>
</evidence>
<dbReference type="InterPro" id="IPR014710">
    <property type="entry name" value="RmlC-like_jellyroll"/>
</dbReference>
<dbReference type="Gene3D" id="2.60.120.10">
    <property type="entry name" value="Jelly Rolls"/>
    <property type="match status" value="1"/>
</dbReference>
<dbReference type="SMART" id="SM00419">
    <property type="entry name" value="HTH_CRP"/>
    <property type="match status" value="1"/>
</dbReference>
<evidence type="ECO:0000313" key="6">
    <source>
        <dbReference type="EMBL" id="SEB88884.1"/>
    </source>
</evidence>
<feature type="domain" description="HTH crp-type" evidence="5">
    <location>
        <begin position="133"/>
        <end position="200"/>
    </location>
</feature>
<feature type="domain" description="Cyclic nucleotide-binding" evidence="4">
    <location>
        <begin position="1"/>
        <end position="82"/>
    </location>
</feature>
<reference evidence="6 7" key="1">
    <citation type="submission" date="2016-10" db="EMBL/GenBank/DDBJ databases">
        <authorList>
            <person name="Varghese N."/>
            <person name="Submissions S."/>
        </authorList>
    </citation>
    <scope>NUCLEOTIDE SEQUENCE [LARGE SCALE GENOMIC DNA]</scope>
    <source>
        <strain evidence="6 7">DSM 20586</strain>
    </source>
</reference>
<dbReference type="Proteomes" id="UP000183687">
    <property type="component" value="Unassembled WGS sequence"/>
</dbReference>
<dbReference type="PROSITE" id="PS51063">
    <property type="entry name" value="HTH_CRP_2"/>
    <property type="match status" value="1"/>
</dbReference>
<dbReference type="RefSeq" id="WP_002564102.1">
    <property type="nucleotide sequence ID" value="NZ_CALJSN010000009.1"/>
</dbReference>
<dbReference type="Pfam" id="PF00027">
    <property type="entry name" value="cNMP_binding"/>
    <property type="match status" value="1"/>
</dbReference>
<dbReference type="InterPro" id="IPR018490">
    <property type="entry name" value="cNMP-bd_dom_sf"/>
</dbReference>
<dbReference type="PANTHER" id="PTHR24567:SF74">
    <property type="entry name" value="HTH-TYPE TRANSCRIPTIONAL REGULATOR ARCR"/>
    <property type="match status" value="1"/>
</dbReference>
<accession>A0AB38A7I7</accession>
<evidence type="ECO:0000313" key="7">
    <source>
        <dbReference type="Proteomes" id="UP000183687"/>
    </source>
</evidence>
<dbReference type="GO" id="GO:0005829">
    <property type="term" value="C:cytosol"/>
    <property type="evidence" value="ECO:0007669"/>
    <property type="project" value="TreeGrafter"/>
</dbReference>
<keyword evidence="2" id="KW-0238">DNA-binding</keyword>
<evidence type="ECO:0000259" key="5">
    <source>
        <dbReference type="PROSITE" id="PS51063"/>
    </source>
</evidence>
<evidence type="ECO:0000259" key="4">
    <source>
        <dbReference type="PROSITE" id="PS50042"/>
    </source>
</evidence>
<evidence type="ECO:0000256" key="3">
    <source>
        <dbReference type="ARBA" id="ARBA00023163"/>
    </source>
</evidence>
<name>A0AB38A7I7_9ACTN</name>
<dbReference type="PROSITE" id="PS50042">
    <property type="entry name" value="CNMP_BINDING_3"/>
    <property type="match status" value="1"/>
</dbReference>
<dbReference type="InterPro" id="IPR036388">
    <property type="entry name" value="WH-like_DNA-bd_sf"/>
</dbReference>